<evidence type="ECO:0000256" key="4">
    <source>
        <dbReference type="ARBA" id="ARBA00023033"/>
    </source>
</evidence>
<keyword evidence="6" id="KW-0812">Transmembrane</keyword>
<organism evidence="7 8">
    <name type="scientific">Nephila pilipes</name>
    <name type="common">Giant wood spider</name>
    <name type="synonym">Nephila maculata</name>
    <dbReference type="NCBI Taxonomy" id="299642"/>
    <lineage>
        <taxon>Eukaryota</taxon>
        <taxon>Metazoa</taxon>
        <taxon>Ecdysozoa</taxon>
        <taxon>Arthropoda</taxon>
        <taxon>Chelicerata</taxon>
        <taxon>Arachnida</taxon>
        <taxon>Araneae</taxon>
        <taxon>Araneomorphae</taxon>
        <taxon>Entelegynae</taxon>
        <taxon>Araneoidea</taxon>
        <taxon>Nephilidae</taxon>
        <taxon>Nephila</taxon>
    </lineage>
</organism>
<keyword evidence="3 5" id="KW-0408">Iron</keyword>
<dbReference type="Gene3D" id="1.10.630.10">
    <property type="entry name" value="Cytochrome P450"/>
    <property type="match status" value="2"/>
</dbReference>
<feature type="transmembrane region" description="Helical" evidence="6">
    <location>
        <begin position="6"/>
        <end position="21"/>
    </location>
</feature>
<comment type="caution">
    <text evidence="7">The sequence shown here is derived from an EMBL/GenBank/DDBJ whole genome shotgun (WGS) entry which is preliminary data.</text>
</comment>
<dbReference type="GO" id="GO:0005506">
    <property type="term" value="F:iron ion binding"/>
    <property type="evidence" value="ECO:0007669"/>
    <property type="project" value="InterPro"/>
</dbReference>
<evidence type="ECO:0000313" key="8">
    <source>
        <dbReference type="Proteomes" id="UP000887013"/>
    </source>
</evidence>
<dbReference type="GO" id="GO:0020037">
    <property type="term" value="F:heme binding"/>
    <property type="evidence" value="ECO:0007669"/>
    <property type="project" value="InterPro"/>
</dbReference>
<sequence length="336" mass="38189">MDAIAYTFTALILLVLIRLLVKSPRQSFIGPIGLPNLGYNPFMTEKPYIKITELSQTYGSIYSIPQGSIDVVVITDNDITKEAFSKNSFMGRPPDLPFEFSKEIIRTGAINGMPWKEQRRFFLHMLRDLGFGKTKMEEHIKDEILEFLQRMPEIVGKPTQLSYILAPSISNNIASLLFGNRLKYSDPEQKRLDVLIQETGRLAGVVSWHVFFPCNRIIISYLNIGDKGNLVLVLSELQDYCRKEIRKHEETLDLNNIRDFIDSYVLGIQKPSNNPNTAFTSKRSCPGESLAKVETFLYLVAILHKFEVFAPSEKEVDLEGMLGTSLQPRNKICVCS</sequence>
<evidence type="ECO:0000256" key="3">
    <source>
        <dbReference type="ARBA" id="ARBA00023004"/>
    </source>
</evidence>
<dbReference type="PRINTS" id="PR00463">
    <property type="entry name" value="EP450I"/>
</dbReference>
<dbReference type="AlphaFoldDB" id="A0A8X6PV48"/>
<dbReference type="InterPro" id="IPR001128">
    <property type="entry name" value="Cyt_P450"/>
</dbReference>
<keyword evidence="6" id="KW-0472">Membrane</keyword>
<dbReference type="GO" id="GO:0005737">
    <property type="term" value="C:cytoplasm"/>
    <property type="evidence" value="ECO:0007669"/>
    <property type="project" value="TreeGrafter"/>
</dbReference>
<keyword evidence="4" id="KW-0560">Oxidoreductase</keyword>
<dbReference type="OrthoDB" id="6429031at2759"/>
<dbReference type="PANTHER" id="PTHR24300">
    <property type="entry name" value="CYTOCHROME P450 508A4-RELATED"/>
    <property type="match status" value="1"/>
</dbReference>
<dbReference type="InterPro" id="IPR036396">
    <property type="entry name" value="Cyt_P450_sf"/>
</dbReference>
<name>A0A8X6PV48_NEPPI</name>
<dbReference type="EMBL" id="BMAW01074253">
    <property type="protein sequence ID" value="GFT91332.1"/>
    <property type="molecule type" value="Genomic_DNA"/>
</dbReference>
<dbReference type="PANTHER" id="PTHR24300:SF375">
    <property type="entry name" value="CYTOCHROME P450 FAMILY"/>
    <property type="match status" value="1"/>
</dbReference>
<accession>A0A8X6PV48</accession>
<dbReference type="GO" id="GO:0016712">
    <property type="term" value="F:oxidoreductase activity, acting on paired donors, with incorporation or reduction of molecular oxygen, reduced flavin or flavoprotein as one donor, and incorporation of one atom of oxygen"/>
    <property type="evidence" value="ECO:0007669"/>
    <property type="project" value="TreeGrafter"/>
</dbReference>
<evidence type="ECO:0000256" key="6">
    <source>
        <dbReference type="SAM" id="Phobius"/>
    </source>
</evidence>
<evidence type="ECO:0000256" key="2">
    <source>
        <dbReference type="ARBA" id="ARBA00022723"/>
    </source>
</evidence>
<evidence type="ECO:0000256" key="5">
    <source>
        <dbReference type="PIRSR" id="PIRSR602401-1"/>
    </source>
</evidence>
<dbReference type="SUPFAM" id="SSF48264">
    <property type="entry name" value="Cytochrome P450"/>
    <property type="match status" value="1"/>
</dbReference>
<dbReference type="GO" id="GO:0006082">
    <property type="term" value="P:organic acid metabolic process"/>
    <property type="evidence" value="ECO:0007669"/>
    <property type="project" value="TreeGrafter"/>
</dbReference>
<keyword evidence="4" id="KW-0503">Monooxygenase</keyword>
<dbReference type="Proteomes" id="UP000887013">
    <property type="component" value="Unassembled WGS sequence"/>
</dbReference>
<proteinExistence type="inferred from homology"/>
<feature type="binding site" description="axial binding residue" evidence="5">
    <location>
        <position position="285"/>
    </location>
    <ligand>
        <name>heme</name>
        <dbReference type="ChEBI" id="CHEBI:30413"/>
    </ligand>
    <ligandPart>
        <name>Fe</name>
        <dbReference type="ChEBI" id="CHEBI:18248"/>
    </ligandPart>
</feature>
<comment type="cofactor">
    <cofactor evidence="5">
        <name>heme</name>
        <dbReference type="ChEBI" id="CHEBI:30413"/>
    </cofactor>
</comment>
<keyword evidence="5" id="KW-0349">Heme</keyword>
<reference evidence="7" key="1">
    <citation type="submission" date="2020-08" db="EMBL/GenBank/DDBJ databases">
        <title>Multicomponent nature underlies the extraordinary mechanical properties of spider dragline silk.</title>
        <authorList>
            <person name="Kono N."/>
            <person name="Nakamura H."/>
            <person name="Mori M."/>
            <person name="Yoshida Y."/>
            <person name="Ohtoshi R."/>
            <person name="Malay A.D."/>
            <person name="Moran D.A.P."/>
            <person name="Tomita M."/>
            <person name="Numata K."/>
            <person name="Arakawa K."/>
        </authorList>
    </citation>
    <scope>NUCLEOTIDE SEQUENCE</scope>
</reference>
<comment type="similarity">
    <text evidence="1">Belongs to the cytochrome P450 family.</text>
</comment>
<dbReference type="InterPro" id="IPR050182">
    <property type="entry name" value="Cytochrome_P450_fam2"/>
</dbReference>
<keyword evidence="8" id="KW-1185">Reference proteome</keyword>
<evidence type="ECO:0000256" key="1">
    <source>
        <dbReference type="ARBA" id="ARBA00010617"/>
    </source>
</evidence>
<keyword evidence="6" id="KW-1133">Transmembrane helix</keyword>
<dbReference type="Pfam" id="PF00067">
    <property type="entry name" value="p450"/>
    <property type="match status" value="2"/>
</dbReference>
<dbReference type="InterPro" id="IPR002401">
    <property type="entry name" value="Cyt_P450_E_grp-I"/>
</dbReference>
<gene>
    <name evidence="7" type="primary">CYP2C28</name>
    <name evidence="7" type="ORF">NPIL_626381</name>
</gene>
<evidence type="ECO:0000313" key="7">
    <source>
        <dbReference type="EMBL" id="GFT91332.1"/>
    </source>
</evidence>
<dbReference type="GO" id="GO:0006805">
    <property type="term" value="P:xenobiotic metabolic process"/>
    <property type="evidence" value="ECO:0007669"/>
    <property type="project" value="TreeGrafter"/>
</dbReference>
<protein>
    <submittedName>
        <fullName evidence="7">Cytochrome P450 2C28</fullName>
    </submittedName>
</protein>
<keyword evidence="2 5" id="KW-0479">Metal-binding</keyword>